<evidence type="ECO:0000256" key="4">
    <source>
        <dbReference type="ARBA" id="ARBA00022989"/>
    </source>
</evidence>
<proteinExistence type="inferred from homology"/>
<keyword evidence="5 6" id="KW-0472">Membrane</keyword>
<name>A0A1R3H9V9_COCAP</name>
<dbReference type="GO" id="GO:0005375">
    <property type="term" value="F:copper ion transmembrane transporter activity"/>
    <property type="evidence" value="ECO:0007669"/>
    <property type="project" value="UniProtKB-UniRule"/>
</dbReference>
<evidence type="ECO:0000256" key="6">
    <source>
        <dbReference type="RuleBase" id="RU367022"/>
    </source>
</evidence>
<dbReference type="PANTHER" id="PTHR12483">
    <property type="entry name" value="SOLUTE CARRIER FAMILY 31 COPPER TRANSPORTERS"/>
    <property type="match status" value="1"/>
</dbReference>
<evidence type="ECO:0000313" key="8">
    <source>
        <dbReference type="Proteomes" id="UP000188268"/>
    </source>
</evidence>
<dbReference type="OMA" id="SQQTACG"/>
<feature type="transmembrane region" description="Helical" evidence="6">
    <location>
        <begin position="112"/>
        <end position="128"/>
    </location>
</feature>
<gene>
    <name evidence="7" type="ORF">CCACVL1_20831</name>
</gene>
<dbReference type="InterPro" id="IPR007274">
    <property type="entry name" value="Cop_transporter"/>
</dbReference>
<keyword evidence="6" id="KW-0813">Transport</keyword>
<evidence type="ECO:0000256" key="1">
    <source>
        <dbReference type="ARBA" id="ARBA00006921"/>
    </source>
</evidence>
<comment type="subcellular location">
    <subcellularLocation>
        <location evidence="6">Membrane</location>
        <topology evidence="6">Multi-pass membrane protein</topology>
    </subcellularLocation>
</comment>
<keyword evidence="6" id="KW-0186">Copper</keyword>
<evidence type="ECO:0000256" key="3">
    <source>
        <dbReference type="ARBA" id="ARBA00022796"/>
    </source>
</evidence>
<keyword evidence="3 6" id="KW-0187">Copper transport</keyword>
<keyword evidence="6" id="KW-0406">Ion transport</keyword>
<comment type="similarity">
    <text evidence="1 6">Belongs to the copper transporter (Ctr) (TC 1.A.56) family. SLC31A subfamily.</text>
</comment>
<dbReference type="PANTHER" id="PTHR12483:SF92">
    <property type="entry name" value="COPPER TRANSPORT PROTEIN"/>
    <property type="match status" value="1"/>
</dbReference>
<dbReference type="GO" id="GO:0005886">
    <property type="term" value="C:plasma membrane"/>
    <property type="evidence" value="ECO:0007669"/>
    <property type="project" value="TreeGrafter"/>
</dbReference>
<dbReference type="OrthoDB" id="73901at2759"/>
<keyword evidence="2 6" id="KW-0812">Transmembrane</keyword>
<dbReference type="STRING" id="210143.A0A1R3H9V9"/>
<dbReference type="Proteomes" id="UP000188268">
    <property type="component" value="Unassembled WGS sequence"/>
</dbReference>
<feature type="transmembrane region" description="Helical" evidence="6">
    <location>
        <begin position="86"/>
        <end position="106"/>
    </location>
</feature>
<evidence type="ECO:0000256" key="5">
    <source>
        <dbReference type="ARBA" id="ARBA00023136"/>
    </source>
</evidence>
<sequence>MMHMTFYWSRQVTLLFTSWRTDSWLSYALTLLACVLASAFYQYLEHVRYRVRRGGNPAEGTAGEPLLLRQKGPGAGNRGKWSTAKIIGGVLFGLSSALGYLLMLAIMSFNGGVFLAIVLGLTVGFLAFRTEEDDEIAGVNSTCACA</sequence>
<dbReference type="AlphaFoldDB" id="A0A1R3H9V9"/>
<evidence type="ECO:0000313" key="7">
    <source>
        <dbReference type="EMBL" id="OMO67046.1"/>
    </source>
</evidence>
<feature type="transmembrane region" description="Helical" evidence="6">
    <location>
        <begin position="24"/>
        <end position="44"/>
    </location>
</feature>
<accession>A0A1R3H9V9</accession>
<dbReference type="EMBL" id="AWWV01012457">
    <property type="protein sequence ID" value="OMO67046.1"/>
    <property type="molecule type" value="Genomic_DNA"/>
</dbReference>
<protein>
    <recommendedName>
        <fullName evidence="6">Copper transport protein</fullName>
    </recommendedName>
</protein>
<reference evidence="7 8" key="1">
    <citation type="submission" date="2013-09" db="EMBL/GenBank/DDBJ databases">
        <title>Corchorus capsularis genome sequencing.</title>
        <authorList>
            <person name="Alam M."/>
            <person name="Haque M.S."/>
            <person name="Islam M.S."/>
            <person name="Emdad E.M."/>
            <person name="Islam M.M."/>
            <person name="Ahmed B."/>
            <person name="Halim A."/>
            <person name="Hossen Q.M.M."/>
            <person name="Hossain M.Z."/>
            <person name="Ahmed R."/>
            <person name="Khan M.M."/>
            <person name="Islam R."/>
            <person name="Rashid M.M."/>
            <person name="Khan S.A."/>
            <person name="Rahman M.S."/>
            <person name="Alam M."/>
        </authorList>
    </citation>
    <scope>NUCLEOTIDE SEQUENCE [LARGE SCALE GENOMIC DNA]</scope>
    <source>
        <strain evidence="8">cv. CVL-1</strain>
        <tissue evidence="7">Whole seedling</tissue>
    </source>
</reference>
<evidence type="ECO:0000256" key="2">
    <source>
        <dbReference type="ARBA" id="ARBA00022692"/>
    </source>
</evidence>
<organism evidence="7 8">
    <name type="scientific">Corchorus capsularis</name>
    <name type="common">Jute</name>
    <dbReference type="NCBI Taxonomy" id="210143"/>
    <lineage>
        <taxon>Eukaryota</taxon>
        <taxon>Viridiplantae</taxon>
        <taxon>Streptophyta</taxon>
        <taxon>Embryophyta</taxon>
        <taxon>Tracheophyta</taxon>
        <taxon>Spermatophyta</taxon>
        <taxon>Magnoliopsida</taxon>
        <taxon>eudicotyledons</taxon>
        <taxon>Gunneridae</taxon>
        <taxon>Pentapetalae</taxon>
        <taxon>rosids</taxon>
        <taxon>malvids</taxon>
        <taxon>Malvales</taxon>
        <taxon>Malvaceae</taxon>
        <taxon>Grewioideae</taxon>
        <taxon>Apeibeae</taxon>
        <taxon>Corchorus</taxon>
    </lineage>
</organism>
<keyword evidence="8" id="KW-1185">Reference proteome</keyword>
<keyword evidence="4 6" id="KW-1133">Transmembrane helix</keyword>
<dbReference type="Gramene" id="OMO67046">
    <property type="protein sequence ID" value="OMO67046"/>
    <property type="gene ID" value="CCACVL1_20831"/>
</dbReference>
<dbReference type="Pfam" id="PF04145">
    <property type="entry name" value="Ctr"/>
    <property type="match status" value="1"/>
</dbReference>
<comment type="caution">
    <text evidence="7">The sequence shown here is derived from an EMBL/GenBank/DDBJ whole genome shotgun (WGS) entry which is preliminary data.</text>
</comment>